<feature type="non-terminal residue" evidence="2">
    <location>
        <position position="1"/>
    </location>
</feature>
<dbReference type="OrthoDB" id="3257713at2759"/>
<accession>A0A166DL80</accession>
<proteinExistence type="predicted"/>
<dbReference type="Proteomes" id="UP000076532">
    <property type="component" value="Unassembled WGS sequence"/>
</dbReference>
<protein>
    <recommendedName>
        <fullName evidence="4">DUF659 domain-containing protein</fullName>
    </recommendedName>
</protein>
<sequence>WTAEQQEEWRMDLCKLLVATHTPWNFVNNPQTRKFFAKYRPEAVVPDRRVLSGRVLDKVAESVEIKTRAQITGKYATGICDGWKNIAKEPVITSMAGVEGDSYLMRSHNMTGQPKTGDQLLEVVKEDLNYMETHYGLRTIAWCTDDGPDGKKMRRLLWTWLPWMVVLVCWAHQINL</sequence>
<feature type="non-terminal residue" evidence="2">
    <location>
        <position position="176"/>
    </location>
</feature>
<dbReference type="STRING" id="436010.A0A166DL80"/>
<dbReference type="EMBL" id="KV417612">
    <property type="protein sequence ID" value="KZP14834.1"/>
    <property type="molecule type" value="Genomic_DNA"/>
</dbReference>
<dbReference type="AlphaFoldDB" id="A0A166DL80"/>
<evidence type="ECO:0000256" key="1">
    <source>
        <dbReference type="SAM" id="Phobius"/>
    </source>
</evidence>
<keyword evidence="1" id="KW-0472">Membrane</keyword>
<evidence type="ECO:0000313" key="3">
    <source>
        <dbReference type="Proteomes" id="UP000076532"/>
    </source>
</evidence>
<dbReference type="InterPro" id="IPR012337">
    <property type="entry name" value="RNaseH-like_sf"/>
</dbReference>
<evidence type="ECO:0008006" key="4">
    <source>
        <dbReference type="Google" id="ProtNLM"/>
    </source>
</evidence>
<feature type="transmembrane region" description="Helical" evidence="1">
    <location>
        <begin position="156"/>
        <end position="174"/>
    </location>
</feature>
<keyword evidence="1" id="KW-1133">Transmembrane helix</keyword>
<keyword evidence="1" id="KW-0812">Transmembrane</keyword>
<gene>
    <name evidence="2" type="ORF">FIBSPDRAFT_664421</name>
</gene>
<organism evidence="2 3">
    <name type="scientific">Athelia psychrophila</name>
    <dbReference type="NCBI Taxonomy" id="1759441"/>
    <lineage>
        <taxon>Eukaryota</taxon>
        <taxon>Fungi</taxon>
        <taxon>Dikarya</taxon>
        <taxon>Basidiomycota</taxon>
        <taxon>Agaricomycotina</taxon>
        <taxon>Agaricomycetes</taxon>
        <taxon>Agaricomycetidae</taxon>
        <taxon>Atheliales</taxon>
        <taxon>Atheliaceae</taxon>
        <taxon>Athelia</taxon>
    </lineage>
</organism>
<dbReference type="SUPFAM" id="SSF53098">
    <property type="entry name" value="Ribonuclease H-like"/>
    <property type="match status" value="1"/>
</dbReference>
<name>A0A166DL80_9AGAM</name>
<keyword evidence="3" id="KW-1185">Reference proteome</keyword>
<evidence type="ECO:0000313" key="2">
    <source>
        <dbReference type="EMBL" id="KZP14834.1"/>
    </source>
</evidence>
<reference evidence="2 3" key="1">
    <citation type="journal article" date="2016" name="Mol. Biol. Evol.">
        <title>Comparative Genomics of Early-Diverging Mushroom-Forming Fungi Provides Insights into the Origins of Lignocellulose Decay Capabilities.</title>
        <authorList>
            <person name="Nagy L.G."/>
            <person name="Riley R."/>
            <person name="Tritt A."/>
            <person name="Adam C."/>
            <person name="Daum C."/>
            <person name="Floudas D."/>
            <person name="Sun H."/>
            <person name="Yadav J.S."/>
            <person name="Pangilinan J."/>
            <person name="Larsson K.H."/>
            <person name="Matsuura K."/>
            <person name="Barry K."/>
            <person name="Labutti K."/>
            <person name="Kuo R."/>
            <person name="Ohm R.A."/>
            <person name="Bhattacharya S.S."/>
            <person name="Shirouzu T."/>
            <person name="Yoshinaga Y."/>
            <person name="Martin F.M."/>
            <person name="Grigoriev I.V."/>
            <person name="Hibbett D.S."/>
        </authorList>
    </citation>
    <scope>NUCLEOTIDE SEQUENCE [LARGE SCALE GENOMIC DNA]</scope>
    <source>
        <strain evidence="2 3">CBS 109695</strain>
    </source>
</reference>